<dbReference type="AlphaFoldDB" id="A0A8J5CSS8"/>
<organism evidence="1 2">
    <name type="scientific">Chionoecetes opilio</name>
    <name type="common">Atlantic snow crab</name>
    <name type="synonym">Cancer opilio</name>
    <dbReference type="NCBI Taxonomy" id="41210"/>
    <lineage>
        <taxon>Eukaryota</taxon>
        <taxon>Metazoa</taxon>
        <taxon>Ecdysozoa</taxon>
        <taxon>Arthropoda</taxon>
        <taxon>Crustacea</taxon>
        <taxon>Multicrustacea</taxon>
        <taxon>Malacostraca</taxon>
        <taxon>Eumalacostraca</taxon>
        <taxon>Eucarida</taxon>
        <taxon>Decapoda</taxon>
        <taxon>Pleocyemata</taxon>
        <taxon>Brachyura</taxon>
        <taxon>Eubrachyura</taxon>
        <taxon>Majoidea</taxon>
        <taxon>Majidae</taxon>
        <taxon>Chionoecetes</taxon>
    </lineage>
</organism>
<evidence type="ECO:0000313" key="2">
    <source>
        <dbReference type="Proteomes" id="UP000770661"/>
    </source>
</evidence>
<keyword evidence="2" id="KW-1185">Reference proteome</keyword>
<sequence length="123" mass="13627">MTLSTSDDVFARDLDVKDDVLRFIDSKLDDQQHRDDYREMLILALSLPWWRLTAPFGSPGTHSSCMDGQGHLLLQGMALPSPVRLTVREESAFATSACSPSRLYLKAWFTAPLAAAAPTATWS</sequence>
<reference evidence="1" key="1">
    <citation type="submission" date="2020-07" db="EMBL/GenBank/DDBJ databases">
        <title>The High-quality genome of the commercially important snow crab, Chionoecetes opilio.</title>
        <authorList>
            <person name="Jeong J.-H."/>
            <person name="Ryu S."/>
        </authorList>
    </citation>
    <scope>NUCLEOTIDE SEQUENCE</scope>
    <source>
        <strain evidence="1">MADBK_172401_WGS</strain>
        <tissue evidence="1">Digestive gland</tissue>
    </source>
</reference>
<protein>
    <submittedName>
        <fullName evidence="1">Uncharacterized protein</fullName>
    </submittedName>
</protein>
<dbReference type="EMBL" id="JACEEZ010016026">
    <property type="protein sequence ID" value="KAG0718472.1"/>
    <property type="molecule type" value="Genomic_DNA"/>
</dbReference>
<evidence type="ECO:0000313" key="1">
    <source>
        <dbReference type="EMBL" id="KAG0718472.1"/>
    </source>
</evidence>
<comment type="caution">
    <text evidence="1">The sequence shown here is derived from an EMBL/GenBank/DDBJ whole genome shotgun (WGS) entry which is preliminary data.</text>
</comment>
<proteinExistence type="predicted"/>
<name>A0A8J5CSS8_CHIOP</name>
<gene>
    <name evidence="1" type="ORF">GWK47_007647</name>
</gene>
<dbReference type="Proteomes" id="UP000770661">
    <property type="component" value="Unassembled WGS sequence"/>
</dbReference>
<accession>A0A8J5CSS8</accession>